<evidence type="ECO:0000313" key="2">
    <source>
        <dbReference type="EMBL" id="ROP28171.1"/>
    </source>
</evidence>
<name>A0A3N1GDC5_9ACTN</name>
<evidence type="ECO:0000256" key="1">
    <source>
        <dbReference type="SAM" id="MobiDB-lite"/>
    </source>
</evidence>
<reference evidence="2 3" key="1">
    <citation type="submission" date="2018-11" db="EMBL/GenBank/DDBJ databases">
        <title>Sequencing the genomes of 1000 actinobacteria strains.</title>
        <authorList>
            <person name="Klenk H.-P."/>
        </authorList>
    </citation>
    <scope>NUCLEOTIDE SEQUENCE [LARGE SCALE GENOMIC DNA]</scope>
    <source>
        <strain evidence="2 3">DSM 43634</strain>
    </source>
</reference>
<evidence type="ECO:0000313" key="3">
    <source>
        <dbReference type="Proteomes" id="UP000271683"/>
    </source>
</evidence>
<protein>
    <submittedName>
        <fullName evidence="2">Uncharacterized protein</fullName>
    </submittedName>
</protein>
<dbReference type="EMBL" id="RJKL01000001">
    <property type="protein sequence ID" value="ROP28171.1"/>
    <property type="molecule type" value="Genomic_DNA"/>
</dbReference>
<dbReference type="AlphaFoldDB" id="A0A3N1GDC5"/>
<feature type="region of interest" description="Disordered" evidence="1">
    <location>
        <begin position="19"/>
        <end position="39"/>
    </location>
</feature>
<sequence>MYAATLPGGVCIVTYAEMGDGPDSPDISGPLPDGRCLAP</sequence>
<proteinExistence type="predicted"/>
<dbReference type="Proteomes" id="UP000271683">
    <property type="component" value="Unassembled WGS sequence"/>
</dbReference>
<gene>
    <name evidence="2" type="ORF">EDD30_0881</name>
</gene>
<accession>A0A3N1GDC5</accession>
<comment type="caution">
    <text evidence="2">The sequence shown here is derived from an EMBL/GenBank/DDBJ whole genome shotgun (WGS) entry which is preliminary data.</text>
</comment>
<organism evidence="2 3">
    <name type="scientific">Couchioplanes caeruleus</name>
    <dbReference type="NCBI Taxonomy" id="56438"/>
    <lineage>
        <taxon>Bacteria</taxon>
        <taxon>Bacillati</taxon>
        <taxon>Actinomycetota</taxon>
        <taxon>Actinomycetes</taxon>
        <taxon>Micromonosporales</taxon>
        <taxon>Micromonosporaceae</taxon>
        <taxon>Couchioplanes</taxon>
    </lineage>
</organism>